<dbReference type="PANTHER" id="PTHR38432">
    <property type="entry name" value="TELA-LIKE PROTEIN SAOUHSC_01408"/>
    <property type="match status" value="1"/>
</dbReference>
<comment type="caution">
    <text evidence="2">The sequence shown here is derived from an EMBL/GenBank/DDBJ whole genome shotgun (WGS) entry which is preliminary data.</text>
</comment>
<dbReference type="Pfam" id="PF05816">
    <property type="entry name" value="TelA"/>
    <property type="match status" value="1"/>
</dbReference>
<reference evidence="2 3" key="1">
    <citation type="submission" date="2019-07" db="EMBL/GenBank/DDBJ databases">
        <title>Cryptosporangium phraense sp. nov., isolated from plant litter.</title>
        <authorList>
            <person name="Suriyachadkun C."/>
        </authorList>
    </citation>
    <scope>NUCLEOTIDE SEQUENCE [LARGE SCALE GENOMIC DNA]</scope>
    <source>
        <strain evidence="2 3">A-T 5661</strain>
    </source>
</reference>
<comment type="similarity">
    <text evidence="1">Belongs to the TelA family.</text>
</comment>
<sequence length="390" mass="42248">MTLTPPEPDPLVLTPPEPVAAIPVERAATLVPIADATRSQLEERAATFVDSIADLDPRTPEFLSRVNSVSTLGDSDVRASAQVTNRMLDRSLSTLAGAKGEGADAQQRVGKNLVELRRVVEDLDPGDPNAKGRKLLSKLPFGNKLRDLVSRYQSANTNITKIVTALRSGQDELRRDNAAIQGERTRLWDTMGKLQEYAVLAQALDAAVEAKIATISDPQHADALRADVLFPVRQKYQDLLVQLAVCAQGYLAMDTIRRSNDELIKGVERASTTTVSALRVAVTIAQALANQKMVIEQVTALKGTTEDLIRSNAAMLAAQSGQIQQIAADPAVGVATLKAAFDQIYTTLDSIDTFKARAVESMSTTVETLNSELQRSSAYLERSRRTELEG</sequence>
<name>A0A545AMZ5_9ACTN</name>
<dbReference type="AlphaFoldDB" id="A0A545AMZ5"/>
<dbReference type="InterPro" id="IPR008863">
    <property type="entry name" value="Toxic_anion-R_TelA"/>
</dbReference>
<dbReference type="PANTHER" id="PTHR38432:SF1">
    <property type="entry name" value="TELA-LIKE PROTEIN SAOUHSC_01408"/>
    <property type="match status" value="1"/>
</dbReference>
<dbReference type="OrthoDB" id="1654346at2"/>
<dbReference type="EMBL" id="VIRS01000017">
    <property type="protein sequence ID" value="TQS42653.1"/>
    <property type="molecule type" value="Genomic_DNA"/>
</dbReference>
<keyword evidence="3" id="KW-1185">Reference proteome</keyword>
<organism evidence="2 3">
    <name type="scientific">Cryptosporangium phraense</name>
    <dbReference type="NCBI Taxonomy" id="2593070"/>
    <lineage>
        <taxon>Bacteria</taxon>
        <taxon>Bacillati</taxon>
        <taxon>Actinomycetota</taxon>
        <taxon>Actinomycetes</taxon>
        <taxon>Cryptosporangiales</taxon>
        <taxon>Cryptosporangiaceae</taxon>
        <taxon>Cryptosporangium</taxon>
    </lineage>
</organism>
<protein>
    <submittedName>
        <fullName evidence="2">Toxic anion resistance protein</fullName>
    </submittedName>
</protein>
<evidence type="ECO:0000313" key="3">
    <source>
        <dbReference type="Proteomes" id="UP000317982"/>
    </source>
</evidence>
<evidence type="ECO:0000256" key="1">
    <source>
        <dbReference type="ARBA" id="ARBA00005541"/>
    </source>
</evidence>
<dbReference type="InParanoid" id="A0A545AMZ5"/>
<evidence type="ECO:0000313" key="2">
    <source>
        <dbReference type="EMBL" id="TQS42653.1"/>
    </source>
</evidence>
<gene>
    <name evidence="2" type="ORF">FL583_23475</name>
</gene>
<dbReference type="Proteomes" id="UP000317982">
    <property type="component" value="Unassembled WGS sequence"/>
</dbReference>
<accession>A0A545AMZ5</accession>
<proteinExistence type="inferred from homology"/>